<organism evidence="2 3">
    <name type="scientific">Kineococcus halophytocola</name>
    <dbReference type="NCBI Taxonomy" id="3234027"/>
    <lineage>
        <taxon>Bacteria</taxon>
        <taxon>Bacillati</taxon>
        <taxon>Actinomycetota</taxon>
        <taxon>Actinomycetes</taxon>
        <taxon>Kineosporiales</taxon>
        <taxon>Kineosporiaceae</taxon>
        <taxon>Kineococcus</taxon>
    </lineage>
</organism>
<comment type="caution">
    <text evidence="2">The sequence shown here is derived from an EMBL/GenBank/DDBJ whole genome shotgun (WGS) entry which is preliminary data.</text>
</comment>
<protein>
    <recommendedName>
        <fullName evidence="4">DUF2264 domain-containing protein</fullName>
    </recommendedName>
</protein>
<dbReference type="RefSeq" id="WP_370443082.1">
    <property type="nucleotide sequence ID" value="NZ_JBGFTU010000031.1"/>
</dbReference>
<keyword evidence="3" id="KW-1185">Reference proteome</keyword>
<dbReference type="EMBL" id="JBGFTU010000031">
    <property type="protein sequence ID" value="MEZ0166873.1"/>
    <property type="molecule type" value="Genomic_DNA"/>
</dbReference>
<proteinExistence type="predicted"/>
<evidence type="ECO:0000256" key="1">
    <source>
        <dbReference type="SAM" id="MobiDB-lite"/>
    </source>
</evidence>
<feature type="region of interest" description="Disordered" evidence="1">
    <location>
        <begin position="470"/>
        <end position="492"/>
    </location>
</feature>
<dbReference type="Proteomes" id="UP001565927">
    <property type="component" value="Unassembled WGS sequence"/>
</dbReference>
<evidence type="ECO:0000313" key="2">
    <source>
        <dbReference type="EMBL" id="MEZ0166873.1"/>
    </source>
</evidence>
<accession>A0ABV4H5L0</accession>
<evidence type="ECO:0000313" key="3">
    <source>
        <dbReference type="Proteomes" id="UP001565927"/>
    </source>
</evidence>
<evidence type="ECO:0008006" key="4">
    <source>
        <dbReference type="Google" id="ProtNLM"/>
    </source>
</evidence>
<reference evidence="2 3" key="1">
    <citation type="submission" date="2024-07" db="EMBL/GenBank/DDBJ databases">
        <authorList>
            <person name="Thanompreechachai J."/>
            <person name="Duangmal K."/>
        </authorList>
    </citation>
    <scope>NUCLEOTIDE SEQUENCE [LARGE SCALE GENOMIC DNA]</scope>
    <source>
        <strain evidence="2 3">LSe6-4</strain>
    </source>
</reference>
<name>A0ABV4H5L0_9ACTN</name>
<gene>
    <name evidence="2" type="ORF">AB2L27_19130</name>
</gene>
<sequence>MSDLIPPLDLLEAAVTAWSPHLQQDGTLHDPVVGEPTQYGTAYHAWCCAVLADRAGADPVHREDAHRAFDAALRHTADPDAAPHASIVDRVTGSVLHRLNHRDFTWPPLLRTHLALRDPDDPQDREREQRLAGVDVPGAFRALPPSNWAAVWMSGEWLRMRAGLSPTTAEQFDDWLDVFFAGGPTGFDTDLGMYTEPGLPNAYDLFTRVHLLDLLSDGWSGRNRARLEEFLVSGLRRSLAMQVSDGSLASGFRSAGQTWVLGAQVALFTAHRALGLGSAADLEAARLAAWRAYTSLARWQRPGGVFSPVQNVLPPQSRVGYETYTADGHYSPLALAFLASAVRAGFGQDEPPSAAELDDRPATALAEGAPTHRGAAHRGRVSVAVQAVADDTYDASGLNDLTFGAGHRLPFASAVRHLAGGPLLVPGLAVRQEPGAAPLTALCATPRRLQVPLRTLAESGLGFETELLAPAADGGPGRRGPDHRGGPDVTGRHHAWSVQVGPDGIEVSETLAGWTGWRTLLIPYLRDPGTGTTTSVEVTDDGVLLVHGDEQVRVSVQAEVERVTDLPHGFENRRGLCGLVRLDVAGPGPDLCWSVRSPDRGHRPR</sequence>